<reference evidence="3" key="2">
    <citation type="submission" date="2013-12" db="EMBL/GenBank/DDBJ databases">
        <title>Evolution of pathogenesis and genome organization in the Tremellales.</title>
        <authorList>
            <person name="Cuomo C."/>
            <person name="Litvintseva A."/>
            <person name="Heitman J."/>
            <person name="Chen Y."/>
            <person name="Sun S."/>
            <person name="Springer D."/>
            <person name="Dromer F."/>
            <person name="Young S."/>
            <person name="Zeng Q."/>
            <person name="Chapman S."/>
            <person name="Gujja S."/>
            <person name="Saif S."/>
            <person name="Birren B."/>
        </authorList>
    </citation>
    <scope>NUCLEOTIDE SEQUENCE [LARGE SCALE GENOMIC DNA]</scope>
    <source>
        <strain evidence="3">CBS 10435</strain>
    </source>
</reference>
<dbReference type="AlphaFoldDB" id="A0A1B9J1L0"/>
<gene>
    <name evidence="2" type="ORF">L486_01335</name>
</gene>
<name>A0A1B9J1L0_9TREE</name>
<feature type="region of interest" description="Disordered" evidence="1">
    <location>
        <begin position="1"/>
        <end position="101"/>
    </location>
</feature>
<feature type="compositionally biased region" description="Low complexity" evidence="1">
    <location>
        <begin position="82"/>
        <end position="96"/>
    </location>
</feature>
<feature type="compositionally biased region" description="Polar residues" evidence="1">
    <location>
        <begin position="43"/>
        <end position="72"/>
    </location>
</feature>
<sequence>MYPYWATANRPPYGYPQAANPYQTSNQNQSQSGNSSSANQISEAQSSWQPYGQQPSYSSPFGQTQRPASTAGSGSGYDQLRYTSSNPYSTPSYPSTAIYSNPYSYGSNVSTGYYNQLPASPTPANN</sequence>
<evidence type="ECO:0000313" key="2">
    <source>
        <dbReference type="EMBL" id="OCF61677.1"/>
    </source>
</evidence>
<organism evidence="2 3">
    <name type="scientific">Kwoniella mangroviensis CBS 10435</name>
    <dbReference type="NCBI Taxonomy" id="1331196"/>
    <lineage>
        <taxon>Eukaryota</taxon>
        <taxon>Fungi</taxon>
        <taxon>Dikarya</taxon>
        <taxon>Basidiomycota</taxon>
        <taxon>Agaricomycotina</taxon>
        <taxon>Tremellomycetes</taxon>
        <taxon>Tremellales</taxon>
        <taxon>Cryptococcaceae</taxon>
        <taxon>Kwoniella</taxon>
    </lineage>
</organism>
<keyword evidence="3" id="KW-1185">Reference proteome</keyword>
<evidence type="ECO:0000313" key="3">
    <source>
        <dbReference type="Proteomes" id="UP000092583"/>
    </source>
</evidence>
<evidence type="ECO:0000256" key="1">
    <source>
        <dbReference type="SAM" id="MobiDB-lite"/>
    </source>
</evidence>
<reference evidence="2 3" key="1">
    <citation type="submission" date="2013-07" db="EMBL/GenBank/DDBJ databases">
        <title>The Genome Sequence of Kwoniella mangroviensis CBS10435.</title>
        <authorList>
            <consortium name="The Broad Institute Genome Sequencing Platform"/>
            <person name="Cuomo C."/>
            <person name="Litvintseva A."/>
            <person name="Chen Y."/>
            <person name="Heitman J."/>
            <person name="Sun S."/>
            <person name="Springer D."/>
            <person name="Dromer F."/>
            <person name="Young S.K."/>
            <person name="Zeng Q."/>
            <person name="Gargeya S."/>
            <person name="Fitzgerald M."/>
            <person name="Abouelleil A."/>
            <person name="Alvarado L."/>
            <person name="Berlin A.M."/>
            <person name="Chapman S.B."/>
            <person name="Dewar J."/>
            <person name="Goldberg J."/>
            <person name="Griggs A."/>
            <person name="Gujja S."/>
            <person name="Hansen M."/>
            <person name="Howarth C."/>
            <person name="Imamovic A."/>
            <person name="Larimer J."/>
            <person name="McCowan C."/>
            <person name="Murphy C."/>
            <person name="Pearson M."/>
            <person name="Priest M."/>
            <person name="Roberts A."/>
            <person name="Saif S."/>
            <person name="Shea T."/>
            <person name="Sykes S."/>
            <person name="Wortman J."/>
            <person name="Nusbaum C."/>
            <person name="Birren B."/>
        </authorList>
    </citation>
    <scope>NUCLEOTIDE SEQUENCE [LARGE SCALE GENOMIC DNA]</scope>
    <source>
        <strain evidence="2 3">CBS 10435</strain>
    </source>
</reference>
<dbReference type="Proteomes" id="UP000092583">
    <property type="component" value="Unassembled WGS sequence"/>
</dbReference>
<proteinExistence type="predicted"/>
<protein>
    <submittedName>
        <fullName evidence="2">Uncharacterized protein</fullName>
    </submittedName>
</protein>
<feature type="compositionally biased region" description="Low complexity" evidence="1">
    <location>
        <begin position="20"/>
        <end position="42"/>
    </location>
</feature>
<dbReference type="EMBL" id="KI669459">
    <property type="protein sequence ID" value="OCF61677.1"/>
    <property type="molecule type" value="Genomic_DNA"/>
</dbReference>
<accession>A0A1B9J1L0</accession>